<reference evidence="5 6" key="1">
    <citation type="submission" date="2019-03" db="EMBL/GenBank/DDBJ databases">
        <title>Genomic Encyclopedia of Type Strains, Phase III (KMG-III): the genomes of soil and plant-associated and newly described type strains.</title>
        <authorList>
            <person name="Whitman W."/>
        </authorList>
    </citation>
    <scope>NUCLEOTIDE SEQUENCE [LARGE SCALE GENOMIC DNA]</scope>
    <source>
        <strain evidence="5 6">CECT 8283</strain>
    </source>
</reference>
<keyword evidence="6" id="KW-1185">Reference proteome</keyword>
<proteinExistence type="predicted"/>
<dbReference type="SUPFAM" id="SSF56935">
    <property type="entry name" value="Porins"/>
    <property type="match status" value="1"/>
</dbReference>
<dbReference type="GO" id="GO:0009279">
    <property type="term" value="C:cell outer membrane"/>
    <property type="evidence" value="ECO:0007669"/>
    <property type="project" value="UniProtKB-SubCell"/>
</dbReference>
<dbReference type="Gene3D" id="2.60.40.1120">
    <property type="entry name" value="Carboxypeptidase-like, regulatory domain"/>
    <property type="match status" value="1"/>
</dbReference>
<evidence type="ECO:0000256" key="4">
    <source>
        <dbReference type="SAM" id="SignalP"/>
    </source>
</evidence>
<comment type="caution">
    <text evidence="5">The sequence shown here is derived from an EMBL/GenBank/DDBJ whole genome shotgun (WGS) entry which is preliminary data.</text>
</comment>
<dbReference type="AlphaFoldDB" id="A0A4R6TCV6"/>
<dbReference type="OrthoDB" id="9803050at2"/>
<dbReference type="InterPro" id="IPR036942">
    <property type="entry name" value="Beta-barrel_TonB_sf"/>
</dbReference>
<keyword evidence="4" id="KW-0732">Signal</keyword>
<accession>A0A4R6TCV6</accession>
<keyword evidence="5" id="KW-0675">Receptor</keyword>
<dbReference type="Gene3D" id="2.40.170.20">
    <property type="entry name" value="TonB-dependent receptor, beta-barrel domain"/>
    <property type="match status" value="1"/>
</dbReference>
<gene>
    <name evidence="5" type="ORF">DFQ07_3134</name>
</gene>
<dbReference type="Pfam" id="PF13715">
    <property type="entry name" value="CarbopepD_reg_2"/>
    <property type="match status" value="1"/>
</dbReference>
<feature type="chain" id="PRO_5020437837" evidence="4">
    <location>
        <begin position="21"/>
        <end position="842"/>
    </location>
</feature>
<keyword evidence="3" id="KW-0998">Cell outer membrane</keyword>
<sequence length="842" mass="95211">MISKKITFLVLFIFSLAVKAQDNTVKTLLKDVLVEIEKKHQVTFTYSDKDLENIYIVKPNSDLSLTETISYLKSVTPFNLKVLDNRFITISYLEKKISICGKIIDSNTSEPLVLATILINNTSKGTSSDNNGEFNLGSVPANAEITISYVGYQSITLPAKNLFTNNSCKEIYLDDLMEKLPEVIIPTLLTTGLQKNIDGSIVLNTKKFGILPGLIEPDILKTIKVLPGVESINESVSNINVRGGTNDQNLMLWDGIKMYHTSHFFGLISAYNPYLTQKATVTKNGTSTKFSDGVSSTISMQTTNNISDVISGGAGFNLLSADAFIQIPITKKLGLHASVRRSITDFLDTPTYDKYFSRSFQENSIASNKENEASTDFYFYDYSFKILYDINQHHLLRANLINIQNSLDYTEEYTSGSTTIEENSLLKQENIGANISWNAKWTSSFSTEFSAFISDYKINSSDFNKETDQFQTQFNNVLETEIKFTTNHLLSDAITLTNGAVFNEIGVANKTTVNAPTYSKSVKEVLLKSALFSEIELHKNNTYARFGLRANYFHDFNKFIVEPRINVRQKLRNGFFLKLAGEFKNQTTTQKIDFQDNFLGIEKRRWVLADNNKTPIIKSKQASFGTEYSKNNLQIDIVGFYKFVEGITVANQGFYNNVQTLNSIGDYTVKGVEFLVNKKSEKISTWISYTFSENNYDFTEFTPNTFPSSLDIIHSFSSALNYNLNNNIKFSLGAILRSGTPYTKPVEGNETIQDGNRIIVNYDTPNQDRLQNFFRVNTSLSYNFNLSKKLKSTARVGFTNITNRKNVVNTYYIVDENNTDKTKRIDTYSLPFTPNLSFRIDF</sequence>
<keyword evidence="2" id="KW-0472">Membrane</keyword>
<feature type="signal peptide" evidence="4">
    <location>
        <begin position="1"/>
        <end position="20"/>
    </location>
</feature>
<evidence type="ECO:0000256" key="2">
    <source>
        <dbReference type="ARBA" id="ARBA00023136"/>
    </source>
</evidence>
<evidence type="ECO:0000256" key="1">
    <source>
        <dbReference type="ARBA" id="ARBA00004442"/>
    </source>
</evidence>
<dbReference type="Proteomes" id="UP000295390">
    <property type="component" value="Unassembled WGS sequence"/>
</dbReference>
<dbReference type="InterPro" id="IPR037066">
    <property type="entry name" value="Plug_dom_sf"/>
</dbReference>
<evidence type="ECO:0000256" key="3">
    <source>
        <dbReference type="ARBA" id="ARBA00023237"/>
    </source>
</evidence>
<protein>
    <submittedName>
        <fullName evidence="5">Outer membrane receptor protein involved in Fe transport</fullName>
    </submittedName>
</protein>
<name>A0A4R6TCV6_9FLAO</name>
<organism evidence="5 6">
    <name type="scientific">Tenacibaculum caenipelagi</name>
    <dbReference type="NCBI Taxonomy" id="1325435"/>
    <lineage>
        <taxon>Bacteria</taxon>
        <taxon>Pseudomonadati</taxon>
        <taxon>Bacteroidota</taxon>
        <taxon>Flavobacteriia</taxon>
        <taxon>Flavobacteriales</taxon>
        <taxon>Flavobacteriaceae</taxon>
        <taxon>Tenacibaculum</taxon>
    </lineage>
</organism>
<dbReference type="InterPro" id="IPR008969">
    <property type="entry name" value="CarboxyPept-like_regulatory"/>
</dbReference>
<evidence type="ECO:0000313" key="6">
    <source>
        <dbReference type="Proteomes" id="UP000295390"/>
    </source>
</evidence>
<comment type="subcellular location">
    <subcellularLocation>
        <location evidence="1">Cell outer membrane</location>
    </subcellularLocation>
</comment>
<dbReference type="EMBL" id="SNYH01000007">
    <property type="protein sequence ID" value="TDQ22035.1"/>
    <property type="molecule type" value="Genomic_DNA"/>
</dbReference>
<dbReference type="SUPFAM" id="SSF49464">
    <property type="entry name" value="Carboxypeptidase regulatory domain-like"/>
    <property type="match status" value="1"/>
</dbReference>
<evidence type="ECO:0000313" key="5">
    <source>
        <dbReference type="EMBL" id="TDQ22035.1"/>
    </source>
</evidence>
<dbReference type="Gene3D" id="2.170.130.10">
    <property type="entry name" value="TonB-dependent receptor, plug domain"/>
    <property type="match status" value="1"/>
</dbReference>